<evidence type="ECO:0000256" key="6">
    <source>
        <dbReference type="SAM" id="Phobius"/>
    </source>
</evidence>
<evidence type="ECO:0000256" key="1">
    <source>
        <dbReference type="ARBA" id="ARBA00004141"/>
    </source>
</evidence>
<dbReference type="PANTHER" id="PTHR48022:SF2">
    <property type="entry name" value="PLASTIDIC GLUCOSE TRANSPORTER 4"/>
    <property type="match status" value="1"/>
</dbReference>
<dbReference type="PROSITE" id="PS50850">
    <property type="entry name" value="MFS"/>
    <property type="match status" value="1"/>
</dbReference>
<feature type="transmembrane region" description="Helical" evidence="6">
    <location>
        <begin position="334"/>
        <end position="354"/>
    </location>
</feature>
<keyword evidence="3 6" id="KW-0812">Transmembrane</keyword>
<dbReference type="GO" id="GO:0005351">
    <property type="term" value="F:carbohydrate:proton symporter activity"/>
    <property type="evidence" value="ECO:0007669"/>
    <property type="project" value="TreeGrafter"/>
</dbReference>
<evidence type="ECO:0000259" key="7">
    <source>
        <dbReference type="PROSITE" id="PS50850"/>
    </source>
</evidence>
<name>A0A0B6D4P4_9GAMM</name>
<feature type="transmembrane region" description="Helical" evidence="6">
    <location>
        <begin position="309"/>
        <end position="328"/>
    </location>
</feature>
<organism evidence="8 9">
    <name type="scientific">Francisella philomiragia</name>
    <dbReference type="NCBI Taxonomy" id="28110"/>
    <lineage>
        <taxon>Bacteria</taxon>
        <taxon>Pseudomonadati</taxon>
        <taxon>Pseudomonadota</taxon>
        <taxon>Gammaproteobacteria</taxon>
        <taxon>Thiotrichales</taxon>
        <taxon>Francisellaceae</taxon>
        <taxon>Francisella</taxon>
    </lineage>
</organism>
<accession>A0A0B6D4P4</accession>
<evidence type="ECO:0000313" key="8">
    <source>
        <dbReference type="EMBL" id="AJI52633.1"/>
    </source>
</evidence>
<dbReference type="PROSITE" id="PS00217">
    <property type="entry name" value="SUGAR_TRANSPORT_2"/>
    <property type="match status" value="1"/>
</dbReference>
<feature type="domain" description="Major facilitator superfamily (MFS) profile" evidence="7">
    <location>
        <begin position="10"/>
        <end position="421"/>
    </location>
</feature>
<feature type="transmembrane region" description="Helical" evidence="6">
    <location>
        <begin position="134"/>
        <end position="158"/>
    </location>
</feature>
<evidence type="ECO:0000256" key="4">
    <source>
        <dbReference type="ARBA" id="ARBA00022989"/>
    </source>
</evidence>
<dbReference type="AlphaFoldDB" id="A0A0B6D4P4"/>
<comment type="similarity">
    <text evidence="2">Belongs to the major facilitator superfamily. Sugar transporter (TC 2.A.1.1) family.</text>
</comment>
<dbReference type="InterPro" id="IPR036259">
    <property type="entry name" value="MFS_trans_sf"/>
</dbReference>
<dbReference type="EMBL" id="CP009440">
    <property type="protein sequence ID" value="AJI52633.1"/>
    <property type="molecule type" value="Genomic_DNA"/>
</dbReference>
<dbReference type="PANTHER" id="PTHR48022">
    <property type="entry name" value="PLASTIDIC GLUCOSE TRANSPORTER 4"/>
    <property type="match status" value="1"/>
</dbReference>
<feature type="transmembrane region" description="Helical" evidence="6">
    <location>
        <begin position="164"/>
        <end position="185"/>
    </location>
</feature>
<evidence type="ECO:0000256" key="5">
    <source>
        <dbReference type="ARBA" id="ARBA00023136"/>
    </source>
</evidence>
<dbReference type="InterPro" id="IPR050360">
    <property type="entry name" value="MFS_Sugar_Transporters"/>
</dbReference>
<dbReference type="InterPro" id="IPR020846">
    <property type="entry name" value="MFS_dom"/>
</dbReference>
<dbReference type="Proteomes" id="UP000031830">
    <property type="component" value="Chromosome"/>
</dbReference>
<evidence type="ECO:0000256" key="2">
    <source>
        <dbReference type="ARBA" id="ARBA00010992"/>
    </source>
</evidence>
<evidence type="ECO:0000256" key="3">
    <source>
        <dbReference type="ARBA" id="ARBA00022692"/>
    </source>
</evidence>
<gene>
    <name evidence="8" type="ORF">LA55_1675</name>
</gene>
<dbReference type="InterPro" id="IPR005828">
    <property type="entry name" value="MFS_sugar_transport-like"/>
</dbReference>
<dbReference type="PROSITE" id="PS00216">
    <property type="entry name" value="SUGAR_TRANSPORT_1"/>
    <property type="match status" value="1"/>
</dbReference>
<dbReference type="PRINTS" id="PR00171">
    <property type="entry name" value="SUGRTRNSPORT"/>
</dbReference>
<feature type="transmembrane region" description="Helical" evidence="6">
    <location>
        <begin position="361"/>
        <end position="378"/>
    </location>
</feature>
<keyword evidence="4 6" id="KW-1133">Transmembrane helix</keyword>
<comment type="subcellular location">
    <subcellularLocation>
        <location evidence="1">Membrane</location>
        <topology evidence="1">Multi-pass membrane protein</topology>
    </subcellularLocation>
</comment>
<dbReference type="Pfam" id="PF00083">
    <property type="entry name" value="Sugar_tr"/>
    <property type="match status" value="1"/>
</dbReference>
<feature type="transmembrane region" description="Helical" evidence="6">
    <location>
        <begin position="234"/>
        <end position="257"/>
    </location>
</feature>
<dbReference type="InterPro" id="IPR003663">
    <property type="entry name" value="Sugar/inositol_transpt"/>
</dbReference>
<feature type="transmembrane region" description="Helical" evidence="6">
    <location>
        <begin position="105"/>
        <end position="122"/>
    </location>
</feature>
<dbReference type="OrthoDB" id="5368493at2"/>
<feature type="transmembrane region" description="Helical" evidence="6">
    <location>
        <begin position="46"/>
        <end position="64"/>
    </location>
</feature>
<dbReference type="RefSeq" id="WP_044526737.1">
    <property type="nucleotide sequence ID" value="NZ_CP009440.1"/>
</dbReference>
<evidence type="ECO:0000313" key="9">
    <source>
        <dbReference type="Proteomes" id="UP000031830"/>
    </source>
</evidence>
<dbReference type="InterPro" id="IPR005829">
    <property type="entry name" value="Sugar_transporter_CS"/>
</dbReference>
<dbReference type="GO" id="GO:0016020">
    <property type="term" value="C:membrane"/>
    <property type="evidence" value="ECO:0007669"/>
    <property type="project" value="UniProtKB-SubCell"/>
</dbReference>
<reference evidence="8 9" key="1">
    <citation type="journal article" date="2015" name="Genome Announc.">
        <title>Genome sequencing of 18 francisella strains to aid in assay development and testing.</title>
        <authorList>
            <person name="Johnson S.L."/>
            <person name="Daligault H.E."/>
            <person name="Davenport K.W."/>
            <person name="Coyne S.R."/>
            <person name="Frey K.G."/>
            <person name="Koroleva G.I."/>
            <person name="Broomall S.M."/>
            <person name="Bishop-Lilly K.A."/>
            <person name="Bruce D.C."/>
            <person name="Chertkov O."/>
            <person name="Freitas T."/>
            <person name="Jaissle J."/>
            <person name="Ladner J.T."/>
            <person name="Rosenzweig C.N."/>
            <person name="Gibbons H.S."/>
            <person name="Palacios G.F."/>
            <person name="Redden C.L."/>
            <person name="Xu Y."/>
            <person name="Minogue T.D."/>
            <person name="Chain P.S."/>
        </authorList>
    </citation>
    <scope>NUCLEOTIDE SEQUENCE [LARGE SCALE GENOMIC DNA]</scope>
    <source>
        <strain evidence="8 9">GA01-2794</strain>
    </source>
</reference>
<dbReference type="KEGG" id="fpz:LA55_1675"/>
<dbReference type="SUPFAM" id="SSF103473">
    <property type="entry name" value="MFS general substrate transporter"/>
    <property type="match status" value="1"/>
</dbReference>
<feature type="transmembrane region" description="Helical" evidence="6">
    <location>
        <begin position="277"/>
        <end position="297"/>
    </location>
</feature>
<keyword evidence="5 6" id="KW-0472">Membrane</keyword>
<sequence length="426" mass="46659">MLVTKYQKIVIALIVLTGVCSGFDIGVISGTLPVIKEELSLNLTQLSEIAGIVFFGALLSKLISGPLMDIFSRKNILAFGAFLFTVSMILMMVSNTYTTLMLSRLLQGVSIGFLLTVIPVYISETSVAKFRGRAMAIFQLSLVSGIFLANFFASLFVASFGWRLIFACAIPFSILLFIISLIAPFSPSWLILKGRNEQALTISEQLALKVQYSLTEKNKTGFVEFIKIVIKQKYYLSVILISLMAVLNGFVGINVFISYGPTMFGQLSSCSNCDATYYGTAMTLVNLIATVFGLFLVDVIGRRKLIIGGLLISFVSIFTMIFCITAGYNNLGLLMLIIVVFGGAVGPGVCIWLVLSEVLPVHIRAIGISVALVSKALIESMFISRFLDLTHNYGYAPVLYFMGACIVAFIIIVYKFLPEMTNKELI</sequence>
<feature type="transmembrane region" description="Helical" evidence="6">
    <location>
        <begin position="398"/>
        <end position="417"/>
    </location>
</feature>
<proteinExistence type="inferred from homology"/>
<protein>
    <submittedName>
        <fullName evidence="8">Sugar (And other) transporter family protein</fullName>
    </submittedName>
</protein>
<dbReference type="Gene3D" id="1.20.1250.20">
    <property type="entry name" value="MFS general substrate transporter like domains"/>
    <property type="match status" value="1"/>
</dbReference>
<feature type="transmembrane region" description="Helical" evidence="6">
    <location>
        <begin position="76"/>
        <end position="93"/>
    </location>
</feature>